<dbReference type="InterPro" id="IPR036259">
    <property type="entry name" value="MFS_trans_sf"/>
</dbReference>
<feature type="region of interest" description="Disordered" evidence="6">
    <location>
        <begin position="195"/>
        <end position="221"/>
    </location>
</feature>
<keyword evidence="10" id="KW-1185">Reference proteome</keyword>
<dbReference type="InterPro" id="IPR051717">
    <property type="entry name" value="MFS_MFSD6"/>
</dbReference>
<organism evidence="9 10">
    <name type="scientific">Raphidocelis subcapitata</name>
    <dbReference type="NCBI Taxonomy" id="307507"/>
    <lineage>
        <taxon>Eukaryota</taxon>
        <taxon>Viridiplantae</taxon>
        <taxon>Chlorophyta</taxon>
        <taxon>core chlorophytes</taxon>
        <taxon>Chlorophyceae</taxon>
        <taxon>CS clade</taxon>
        <taxon>Sphaeropleales</taxon>
        <taxon>Selenastraceae</taxon>
        <taxon>Raphidocelis</taxon>
    </lineage>
</organism>
<evidence type="ECO:0000256" key="6">
    <source>
        <dbReference type="SAM" id="MobiDB-lite"/>
    </source>
</evidence>
<feature type="domain" description="Major facilitator superfamily associated" evidence="8">
    <location>
        <begin position="11"/>
        <end position="640"/>
    </location>
</feature>
<accession>A0A2V0NSU0</accession>
<feature type="compositionally biased region" description="Pro residues" evidence="6">
    <location>
        <begin position="296"/>
        <end position="307"/>
    </location>
</feature>
<dbReference type="PANTHER" id="PTHR16172">
    <property type="entry name" value="MAJOR FACILITATOR SUPERFAMILY DOMAIN-CONTAINING PROTEIN 6-LIKE"/>
    <property type="match status" value="1"/>
</dbReference>
<dbReference type="Proteomes" id="UP000247498">
    <property type="component" value="Unassembled WGS sequence"/>
</dbReference>
<name>A0A2V0NSU0_9CHLO</name>
<keyword evidence="3 7" id="KW-0812">Transmembrane</keyword>
<feature type="transmembrane region" description="Helical" evidence="7">
    <location>
        <begin position="513"/>
        <end position="531"/>
    </location>
</feature>
<gene>
    <name evidence="9" type="ORF">Rsub_01539</name>
</gene>
<evidence type="ECO:0000256" key="1">
    <source>
        <dbReference type="ARBA" id="ARBA00004141"/>
    </source>
</evidence>
<feature type="transmembrane region" description="Helical" evidence="7">
    <location>
        <begin position="638"/>
        <end position="657"/>
    </location>
</feature>
<evidence type="ECO:0000313" key="9">
    <source>
        <dbReference type="EMBL" id="GBF88640.1"/>
    </source>
</evidence>
<feature type="region of interest" description="Disordered" evidence="6">
    <location>
        <begin position="334"/>
        <end position="353"/>
    </location>
</feature>
<dbReference type="AlphaFoldDB" id="A0A2V0NSU0"/>
<evidence type="ECO:0000259" key="8">
    <source>
        <dbReference type="Pfam" id="PF12832"/>
    </source>
</evidence>
<feature type="transmembrane region" description="Helical" evidence="7">
    <location>
        <begin position="138"/>
        <end position="156"/>
    </location>
</feature>
<feature type="region of interest" description="Disordered" evidence="6">
    <location>
        <begin position="290"/>
        <end position="314"/>
    </location>
</feature>
<dbReference type="EMBL" id="BDRX01000006">
    <property type="protein sequence ID" value="GBF88640.1"/>
    <property type="molecule type" value="Genomic_DNA"/>
</dbReference>
<keyword evidence="5 7" id="KW-0472">Membrane</keyword>
<reference evidence="9 10" key="1">
    <citation type="journal article" date="2018" name="Sci. Rep.">
        <title>Raphidocelis subcapitata (=Pseudokirchneriella subcapitata) provides an insight into genome evolution and environmental adaptations in the Sphaeropleales.</title>
        <authorList>
            <person name="Suzuki S."/>
            <person name="Yamaguchi H."/>
            <person name="Nakajima N."/>
            <person name="Kawachi M."/>
        </authorList>
    </citation>
    <scope>NUCLEOTIDE SEQUENCE [LARGE SCALE GENOMIC DNA]</scope>
    <source>
        <strain evidence="9 10">NIES-35</strain>
    </source>
</reference>
<proteinExistence type="inferred from homology"/>
<evidence type="ECO:0000256" key="3">
    <source>
        <dbReference type="ARBA" id="ARBA00022692"/>
    </source>
</evidence>
<dbReference type="Gene3D" id="1.20.1250.20">
    <property type="entry name" value="MFS general substrate transporter like domains"/>
    <property type="match status" value="2"/>
</dbReference>
<evidence type="ECO:0000313" key="10">
    <source>
        <dbReference type="Proteomes" id="UP000247498"/>
    </source>
</evidence>
<feature type="transmembrane region" description="Helical" evidence="7">
    <location>
        <begin position="7"/>
        <end position="27"/>
    </location>
</feature>
<protein>
    <recommendedName>
        <fullName evidence="8">Major facilitator superfamily associated domain-containing protein</fullName>
    </recommendedName>
</protein>
<comment type="similarity">
    <text evidence="2">Belongs to the major facilitator superfamily. MFSD6 family.</text>
</comment>
<feature type="region of interest" description="Disordered" evidence="6">
    <location>
        <begin position="235"/>
        <end position="259"/>
    </location>
</feature>
<feature type="transmembrane region" description="Helical" evidence="7">
    <location>
        <begin position="543"/>
        <end position="564"/>
    </location>
</feature>
<evidence type="ECO:0000256" key="2">
    <source>
        <dbReference type="ARBA" id="ARBA00005241"/>
    </source>
</evidence>
<dbReference type="PANTHER" id="PTHR16172:SF41">
    <property type="entry name" value="MAJOR FACILITATOR SUPERFAMILY DOMAIN-CONTAINING PROTEIN 6-LIKE"/>
    <property type="match status" value="1"/>
</dbReference>
<dbReference type="GO" id="GO:0016020">
    <property type="term" value="C:membrane"/>
    <property type="evidence" value="ECO:0007669"/>
    <property type="project" value="UniProtKB-SubCell"/>
</dbReference>
<feature type="transmembrane region" description="Helical" evidence="7">
    <location>
        <begin position="613"/>
        <end position="632"/>
    </location>
</feature>
<feature type="compositionally biased region" description="Low complexity" evidence="6">
    <location>
        <begin position="245"/>
        <end position="259"/>
    </location>
</feature>
<dbReference type="InterPro" id="IPR024989">
    <property type="entry name" value="MFS_assoc_dom"/>
</dbReference>
<evidence type="ECO:0000256" key="7">
    <source>
        <dbReference type="SAM" id="Phobius"/>
    </source>
</evidence>
<dbReference type="InParanoid" id="A0A2V0NSU0"/>
<dbReference type="SUPFAM" id="SSF103473">
    <property type="entry name" value="MFS general substrate transporter"/>
    <property type="match status" value="2"/>
</dbReference>
<dbReference type="OrthoDB" id="515887at2759"/>
<evidence type="ECO:0000256" key="4">
    <source>
        <dbReference type="ARBA" id="ARBA00022989"/>
    </source>
</evidence>
<comment type="subcellular location">
    <subcellularLocation>
        <location evidence="1">Membrane</location>
        <topology evidence="1">Multi-pass membrane protein</topology>
    </subcellularLocation>
</comment>
<keyword evidence="4 7" id="KW-1133">Transmembrane helix</keyword>
<comment type="caution">
    <text evidence="9">The sequence shown here is derived from an EMBL/GenBank/DDBJ whole genome shotgun (WGS) entry which is preliminary data.</text>
</comment>
<feature type="transmembrane region" description="Helical" evidence="7">
    <location>
        <begin position="96"/>
        <end position="118"/>
    </location>
</feature>
<evidence type="ECO:0000256" key="5">
    <source>
        <dbReference type="ARBA" id="ARBA00023136"/>
    </source>
</evidence>
<feature type="transmembrane region" description="Helical" evidence="7">
    <location>
        <begin position="570"/>
        <end position="593"/>
    </location>
</feature>
<sequence length="684" mass="68135">MVRREMLIARLWYFCYSGSQVFFFPYISLFLQQLGWDPMRVGLVQGLRPWVSAPCSLLLCSLADRFRIHRAVLLSCFLLSVALRGSLSLLSGGGGGGVAAVAGLLLLAEAVGSPVGVIADATVVAQCTDPSDYGKQRVWASIGWGGLSTVAGALISHTSVRAGMLAYVVLSAPNIFFAWLMSPPRQASAAASASAVPLDGGSGEGTAASAQRGGESAPGPAAAVPVAASAVAAASKGSAPPPAGRPAAAQPDLSAPLPAPAPRLALPALLHLGRRGPAADDDLRTRLLAASARSPSPCPPSPAPSSPSPRRGAGLAAHCTALPEPLLCEHGASDGGAGGADPAANSDSCCSSPRSTAALLDPLDRLRPLSPSLLALRGVGERAAGAEERAPSAKAGDPAAADEAIHEAAHAVAGGAAADGDALVQVSLQPVRGESQKALLGAGAAMSDAVAAAKPAAAEPQAPAPQDGGAGLLALLSSARVVTFLLRGLVIGFGLGAQGSFASLLVLDLGGSEVLIGLMLLFSILTEAPAFQFQSALLSRVPVAVVMDASMVLLALRLGGYALLPHAPSAWAVLPIELLHGVTFATSWGAGIVTCKRLAPPHLNATMQSVFSALYGGVGSGLGAIIGGVLMARHGAPAMFGMCAGIVLGGWAAACAADAAVAALRRRGGAGATTDPLQSPGSGK</sequence>
<dbReference type="Pfam" id="PF12832">
    <property type="entry name" value="MFS_1_like"/>
    <property type="match status" value="1"/>
</dbReference>